<dbReference type="EMBL" id="CP001742">
    <property type="protein sequence ID" value="ADL18483.1"/>
    <property type="molecule type" value="Genomic_DNA"/>
</dbReference>
<protein>
    <submittedName>
        <fullName evidence="1">Uncharacterized protein</fullName>
    </submittedName>
</protein>
<accession>D9PZJ5</accession>
<proteinExistence type="predicted"/>
<reference evidence="1 2" key="1">
    <citation type="journal article" date="2010" name="Appl. Environ. Microbiol.">
        <title>The genome sequence of the crenarchaeon Acidilobus saccharovorans supports a new order, Acidilobales, and suggests an important ecological role in terrestrial acidic hot springs.</title>
        <authorList>
            <person name="Mardanov A.V."/>
            <person name="Svetlitchnyi V.A."/>
            <person name="Beletsky A.V."/>
            <person name="Prokofeva M.I."/>
            <person name="Bonch-Osmolovskaya E.A."/>
            <person name="Ravin N.V."/>
            <person name="Skryabin K.G."/>
        </authorList>
    </citation>
    <scope>NUCLEOTIDE SEQUENCE [LARGE SCALE GENOMIC DNA]</scope>
    <source>
        <strain evidence="2">DSM 16705 / JCM 18335 / VKM B-2471 / 345-15</strain>
    </source>
</reference>
<dbReference type="GeneID" id="9498286"/>
<dbReference type="RefSeq" id="WP_013265995.1">
    <property type="nucleotide sequence ID" value="NC_014374.1"/>
</dbReference>
<gene>
    <name evidence="1" type="ordered locus">ASAC_0075</name>
</gene>
<dbReference type="HOGENOM" id="CLU_312076_0_0_2"/>
<keyword evidence="2" id="KW-1185">Reference proteome</keyword>
<dbReference type="InParanoid" id="D9PZJ5"/>
<sequence length="940" mass="97331">MRPRQLLAASLLLLILLAAVPLSLPASSPPPQLSAASTDLSVLRAYGANVSSLNATLSRALQLYAEGNYTGAEELSLRVMEASYLYLRAQSPRPAPWAEAAGYLAVLEYLASSLRFNSTYSSALESYAAKAYALLSQGNYSGSLGVSLRGLGLASGYSAAMSSSGLSEGLAQLLSLAQRDVLELNATASGEARANMYSEAEELYLLVSSANVTSPGQLVELYSLLALINRSAQQLQPLLNMSFRERVAAQVSANLSLAEGLLARAANETSALNSTYAVIMKELSNASSALSCLQGALEEEYLLREPGNCSAPSLRPGQLEGNISRALADIVAVAQRLPGVNVSLGLQAAYENLSQAMGYLNQTYLLVEQALGRMSTGATPAFSNAALSSALKLINYVNASPQGPYVRSATASLESLASALGELVAVVNGSGANLSLSASIARASRAQASELAMLDYEALGNTSLAITAYIGGNDGLTLEYSSASQQLADEALQDATTYYIYVSAPVRELLGNVSAAIASLDGYINYAVNQYPTPPSKYVPYLKEAANATMLLSMSLLMDAEAFNVTGPQAGGALANATGYLWEAAPYVVGLKDVAYSKDPSLAQQLSQAVADLGELSYAAWSSLLLGEALGQAYLGNYSGALILANASAAKAAGIGNYSAAVRGTPNLPWLNATLLAASRDVEAIVNASAPLRGLQAEALDQVSQVGSWASQASADWRDLGGALYLDSEAAGYAAEGNYSEAEAYASRAEALTQGVTGGGPVELISSLAPLVSNLSGSLMMASLRMGELYSEAQEDAAAGGASVQAYAYLGQAVGLLERAEAELLEGGQGSAYALGAYNYSLRAMEVASEAGGEVTAFEAPAKLIAWAALALEGAFVEVNVTQLNVTVISCAEVNGTAYLVAFKAGGNMYLGLSPRPLEGSVEVRAEGRLGIIYLVAPEG</sequence>
<organism evidence="1 2">
    <name type="scientific">Acidilobus saccharovorans (strain DSM 16705 / JCM 18335 / VKM B-2471 / 345-15)</name>
    <dbReference type="NCBI Taxonomy" id="666510"/>
    <lineage>
        <taxon>Archaea</taxon>
        <taxon>Thermoproteota</taxon>
        <taxon>Thermoprotei</taxon>
        <taxon>Acidilobales</taxon>
        <taxon>Acidilobaceae</taxon>
        <taxon>Acidilobus</taxon>
    </lineage>
</organism>
<dbReference type="AlphaFoldDB" id="D9PZJ5"/>
<dbReference type="Proteomes" id="UP000000346">
    <property type="component" value="Chromosome"/>
</dbReference>
<evidence type="ECO:0000313" key="2">
    <source>
        <dbReference type="Proteomes" id="UP000000346"/>
    </source>
</evidence>
<evidence type="ECO:0000313" key="1">
    <source>
        <dbReference type="EMBL" id="ADL18483.1"/>
    </source>
</evidence>
<dbReference type="KEGG" id="asc:ASAC_0075"/>
<name>D9PZJ5_ACIS3</name>